<keyword evidence="2" id="KW-0238">DNA-binding</keyword>
<dbReference type="EMBL" id="CP048286">
    <property type="protein sequence ID" value="QHW31157.1"/>
    <property type="molecule type" value="Genomic_DNA"/>
</dbReference>
<evidence type="ECO:0000256" key="1">
    <source>
        <dbReference type="ARBA" id="ARBA00023015"/>
    </source>
</evidence>
<evidence type="ECO:0000259" key="4">
    <source>
        <dbReference type="PROSITE" id="PS50932"/>
    </source>
</evidence>
<gene>
    <name evidence="5" type="ORF">GZH47_10020</name>
</gene>
<evidence type="ECO:0000313" key="5">
    <source>
        <dbReference type="EMBL" id="QHW31157.1"/>
    </source>
</evidence>
<dbReference type="CDD" id="cd01392">
    <property type="entry name" value="HTH_LacI"/>
    <property type="match status" value="1"/>
</dbReference>
<dbReference type="PROSITE" id="PS50932">
    <property type="entry name" value="HTH_LACI_2"/>
    <property type="match status" value="1"/>
</dbReference>
<dbReference type="PROSITE" id="PS00356">
    <property type="entry name" value="HTH_LACI_1"/>
    <property type="match status" value="1"/>
</dbReference>
<dbReference type="SUPFAM" id="SSF47413">
    <property type="entry name" value="lambda repressor-like DNA-binding domains"/>
    <property type="match status" value="1"/>
</dbReference>
<feature type="domain" description="HTH lacI-type" evidence="4">
    <location>
        <begin position="17"/>
        <end position="71"/>
    </location>
</feature>
<protein>
    <submittedName>
        <fullName evidence="5">LacI family transcriptional regulator</fullName>
    </submittedName>
</protein>
<dbReference type="Proteomes" id="UP000479114">
    <property type="component" value="Chromosome"/>
</dbReference>
<name>A0A6C0NY68_9BACL</name>
<dbReference type="InterPro" id="IPR010982">
    <property type="entry name" value="Lambda_DNA-bd_dom_sf"/>
</dbReference>
<dbReference type="KEGG" id="prz:GZH47_10020"/>
<keyword evidence="3" id="KW-0804">Transcription</keyword>
<dbReference type="InterPro" id="IPR000843">
    <property type="entry name" value="HTH_LacI"/>
</dbReference>
<dbReference type="SUPFAM" id="SSF53822">
    <property type="entry name" value="Periplasmic binding protein-like I"/>
    <property type="match status" value="1"/>
</dbReference>
<organism evidence="5 6">
    <name type="scientific">Paenibacillus rhizovicinus</name>
    <dbReference type="NCBI Taxonomy" id="2704463"/>
    <lineage>
        <taxon>Bacteria</taxon>
        <taxon>Bacillati</taxon>
        <taxon>Bacillota</taxon>
        <taxon>Bacilli</taxon>
        <taxon>Bacillales</taxon>
        <taxon>Paenibacillaceae</taxon>
        <taxon>Paenibacillus</taxon>
    </lineage>
</organism>
<dbReference type="PRINTS" id="PR00036">
    <property type="entry name" value="HTHLACI"/>
</dbReference>
<keyword evidence="1" id="KW-0805">Transcription regulation</keyword>
<accession>A0A6C0NY68</accession>
<dbReference type="InterPro" id="IPR028082">
    <property type="entry name" value="Peripla_BP_I"/>
</dbReference>
<dbReference type="Pfam" id="PF13377">
    <property type="entry name" value="Peripla_BP_3"/>
    <property type="match status" value="1"/>
</dbReference>
<evidence type="ECO:0000313" key="6">
    <source>
        <dbReference type="Proteomes" id="UP000479114"/>
    </source>
</evidence>
<sequence length="359" mass="40053">MWERSHSLERECIVDNPTIKEIAKHAGVSKSTVSRIISGKGYSSPEARDKVLGLIEELHYKPNAVARAMVSQRTHNIGVLLFRRDHPIASHPFYGKIVDAVLLEAARLNYSIFVTTDHDMSYRSADFMMEKRVDGLILISRLQQNVIDHITSFGVPFVMVNGSTDVDGVIHIVNEDEEGGRMVAEHLTQTGHERIFIIAGPQSHRSHHLRLKGFMTYMRHVGIQDSESTIQAAATSSFGDGYEIMSRQWDAFRKGGHTALFATNDMLAMGAMKFLLEQAVRIPEQVSVAGFDDVDFASMFSPSLTTIRVDAAEMGTQSVRLLDQLIRQETNVLPPGQLKPRLIVRQSTACSAKDQSFND</sequence>
<dbReference type="GO" id="GO:0003700">
    <property type="term" value="F:DNA-binding transcription factor activity"/>
    <property type="evidence" value="ECO:0007669"/>
    <property type="project" value="TreeGrafter"/>
</dbReference>
<dbReference type="InterPro" id="IPR046335">
    <property type="entry name" value="LacI/GalR-like_sensor"/>
</dbReference>
<evidence type="ECO:0000256" key="3">
    <source>
        <dbReference type="ARBA" id="ARBA00023163"/>
    </source>
</evidence>
<dbReference type="Gene3D" id="1.10.260.40">
    <property type="entry name" value="lambda repressor-like DNA-binding domains"/>
    <property type="match status" value="1"/>
</dbReference>
<evidence type="ECO:0000256" key="2">
    <source>
        <dbReference type="ARBA" id="ARBA00023125"/>
    </source>
</evidence>
<dbReference type="Pfam" id="PF00356">
    <property type="entry name" value="LacI"/>
    <property type="match status" value="1"/>
</dbReference>
<reference evidence="5 6" key="1">
    <citation type="submission" date="2020-02" db="EMBL/GenBank/DDBJ databases">
        <title>Paenibacillus sp. nov., isolated from rhizosphere soil of tomato.</title>
        <authorList>
            <person name="Weon H.-Y."/>
            <person name="Lee S.A."/>
        </authorList>
    </citation>
    <scope>NUCLEOTIDE SEQUENCE [LARGE SCALE GENOMIC DNA]</scope>
    <source>
        <strain evidence="5 6">14171R-81</strain>
    </source>
</reference>
<dbReference type="SMART" id="SM00354">
    <property type="entry name" value="HTH_LACI"/>
    <property type="match status" value="1"/>
</dbReference>
<dbReference type="PANTHER" id="PTHR30146:SF154">
    <property type="entry name" value="TRANSCRIPTION REGULATOR, MEMBER OF GALR FAMILY"/>
    <property type="match status" value="1"/>
</dbReference>
<dbReference type="GO" id="GO:0000976">
    <property type="term" value="F:transcription cis-regulatory region binding"/>
    <property type="evidence" value="ECO:0007669"/>
    <property type="project" value="TreeGrafter"/>
</dbReference>
<dbReference type="CDD" id="cd06267">
    <property type="entry name" value="PBP1_LacI_sugar_binding-like"/>
    <property type="match status" value="1"/>
</dbReference>
<proteinExistence type="predicted"/>
<dbReference type="Gene3D" id="3.40.50.2300">
    <property type="match status" value="2"/>
</dbReference>
<dbReference type="PANTHER" id="PTHR30146">
    <property type="entry name" value="LACI-RELATED TRANSCRIPTIONAL REPRESSOR"/>
    <property type="match status" value="1"/>
</dbReference>
<keyword evidence="6" id="KW-1185">Reference proteome</keyword>
<dbReference type="AlphaFoldDB" id="A0A6C0NY68"/>